<evidence type="ECO:0000313" key="1">
    <source>
        <dbReference type="EMBL" id="MEG3438471.1"/>
    </source>
</evidence>
<keyword evidence="2" id="KW-1185">Reference proteome</keyword>
<comment type="caution">
    <text evidence="1">The sequence shown here is derived from an EMBL/GenBank/DDBJ whole genome shotgun (WGS) entry which is preliminary data.</text>
</comment>
<evidence type="ECO:0000313" key="2">
    <source>
        <dbReference type="Proteomes" id="UP001328733"/>
    </source>
</evidence>
<dbReference type="EMBL" id="JBAFSM010000029">
    <property type="protein sequence ID" value="MEG3438471.1"/>
    <property type="molecule type" value="Genomic_DNA"/>
</dbReference>
<dbReference type="RefSeq" id="WP_332865952.1">
    <property type="nucleotide sequence ID" value="NZ_JBAFSM010000029.1"/>
</dbReference>
<sequence length="157" mass="18322">MSVENLEKISDIFSIFHDGKIVFCHLENSSLLMEVEIRYLAERIDPAFRKFIIRLYDVKDLYFFPWPSDRSSEPDVLREIDTIFKPELEILDANCEEDQIKVICTQHSLELDYFGGELSLSATSAEVLDEAGKNYSIEELDTLCKSYWDEWANQHKA</sequence>
<proteinExistence type="predicted"/>
<reference evidence="1 2" key="1">
    <citation type="submission" date="2024-01" db="EMBL/GenBank/DDBJ databases">
        <title>Genomic insights into the taxonomy and metabolism of the cyanobacterium Pannus brasiliensis CCIBt3594.</title>
        <authorList>
            <person name="Machado M."/>
            <person name="Botero N.B."/>
            <person name="Andreote A.P.D."/>
            <person name="Feitosa A.M.T."/>
            <person name="Popin R."/>
            <person name="Sivonen K."/>
            <person name="Fiore M.F."/>
        </authorList>
    </citation>
    <scope>NUCLEOTIDE SEQUENCE [LARGE SCALE GENOMIC DNA]</scope>
    <source>
        <strain evidence="1 2">CCIBt3594</strain>
    </source>
</reference>
<protein>
    <submittedName>
        <fullName evidence="1">Uncharacterized protein</fullName>
    </submittedName>
</protein>
<name>A0AAW9QY62_9CHRO</name>
<dbReference type="AlphaFoldDB" id="A0AAW9QY62"/>
<organism evidence="1 2">
    <name type="scientific">Pannus brasiliensis CCIBt3594</name>
    <dbReference type="NCBI Taxonomy" id="1427578"/>
    <lineage>
        <taxon>Bacteria</taxon>
        <taxon>Bacillati</taxon>
        <taxon>Cyanobacteriota</taxon>
        <taxon>Cyanophyceae</taxon>
        <taxon>Oscillatoriophycideae</taxon>
        <taxon>Chroococcales</taxon>
        <taxon>Microcystaceae</taxon>
        <taxon>Pannus</taxon>
    </lineage>
</organism>
<gene>
    <name evidence="1" type="ORF">V0288_15170</name>
</gene>
<dbReference type="Proteomes" id="UP001328733">
    <property type="component" value="Unassembled WGS sequence"/>
</dbReference>
<accession>A0AAW9QY62</accession>